<protein>
    <submittedName>
        <fullName evidence="2">Excinuclease ABC subunit B</fullName>
    </submittedName>
</protein>
<gene>
    <name evidence="2" type="ORF">LGQ03_10490</name>
</gene>
<evidence type="ECO:0000313" key="2">
    <source>
        <dbReference type="EMBL" id="MCB5199669.1"/>
    </source>
</evidence>
<comment type="caution">
    <text evidence="2">The sequence shown here is derived from an EMBL/GenBank/DDBJ whole genome shotgun (WGS) entry which is preliminary data.</text>
</comment>
<dbReference type="EMBL" id="JAJATZ010000004">
    <property type="protein sequence ID" value="MCB5199669.1"/>
    <property type="molecule type" value="Genomic_DNA"/>
</dbReference>
<organism evidence="2 3">
    <name type="scientific">Loktanella gaetbuli</name>
    <dbReference type="NCBI Taxonomy" id="2881335"/>
    <lineage>
        <taxon>Bacteria</taxon>
        <taxon>Pseudomonadati</taxon>
        <taxon>Pseudomonadota</taxon>
        <taxon>Alphaproteobacteria</taxon>
        <taxon>Rhodobacterales</taxon>
        <taxon>Roseobacteraceae</taxon>
        <taxon>Loktanella</taxon>
    </lineage>
</organism>
<feature type="signal peptide" evidence="1">
    <location>
        <begin position="1"/>
        <end position="18"/>
    </location>
</feature>
<keyword evidence="1" id="KW-0732">Signal</keyword>
<sequence length="144" mass="15513">MRRLAAILLTCAAQSAAAWTFKADPICKMIQPTGDGSITVTYDPATGEYAMMLTLVTDHWVPSDRLTMAFIGARPFQISTDRHFLSDNDTRLTVTDTGFGNVLDGLQFNDVAQVRSGEQTMTIPLAGAAEAVAAFRNCPAPQLS</sequence>
<dbReference type="RefSeq" id="WP_226748355.1">
    <property type="nucleotide sequence ID" value="NZ_JAJATZ010000004.1"/>
</dbReference>
<evidence type="ECO:0000313" key="3">
    <source>
        <dbReference type="Proteomes" id="UP001138961"/>
    </source>
</evidence>
<keyword evidence="3" id="KW-1185">Reference proteome</keyword>
<feature type="chain" id="PRO_5046938370" evidence="1">
    <location>
        <begin position="19"/>
        <end position="144"/>
    </location>
</feature>
<name>A0ABS8BVC6_9RHOB</name>
<evidence type="ECO:0000256" key="1">
    <source>
        <dbReference type="SAM" id="SignalP"/>
    </source>
</evidence>
<proteinExistence type="predicted"/>
<dbReference type="Proteomes" id="UP001138961">
    <property type="component" value="Unassembled WGS sequence"/>
</dbReference>
<reference evidence="2" key="1">
    <citation type="submission" date="2021-10" db="EMBL/GenBank/DDBJ databases">
        <title>Loktanella gaetbuli sp. nov., isolated from a tidal flat.</title>
        <authorList>
            <person name="Park S."/>
            <person name="Yoon J.-H."/>
        </authorList>
    </citation>
    <scope>NUCLEOTIDE SEQUENCE</scope>
    <source>
        <strain evidence="2">TSTF-M6</strain>
    </source>
</reference>
<accession>A0ABS8BVC6</accession>